<protein>
    <submittedName>
        <fullName evidence="4">Ribosomal protein L19</fullName>
    </submittedName>
</protein>
<gene>
    <name evidence="4" type="primary">rpl19</name>
</gene>
<evidence type="ECO:0000256" key="2">
    <source>
        <dbReference type="ARBA" id="ARBA00022980"/>
    </source>
</evidence>
<keyword evidence="3" id="KW-0687">Ribonucleoprotein</keyword>
<sequence length="122" mass="14261">MITNQIKYSDIIAKVENKFKKSDLPEIEVGDSIKIKLIIQEGTKERIQIIEGVVISKKNTQLNKAITIRKIIHNIGVERIYLLHSTRILNIEILKKAKVRKAKLYYLRYRSGKATRLKQKFK</sequence>
<keyword evidence="2 4" id="KW-0689">Ribosomal protein</keyword>
<comment type="similarity">
    <text evidence="1">Belongs to the bacterial ribosomal protein bL19 family.</text>
</comment>
<dbReference type="InterPro" id="IPR008991">
    <property type="entry name" value="Translation_prot_SH3-like_sf"/>
</dbReference>
<organism evidence="4">
    <name type="scientific">Bornetia secundiflora</name>
    <dbReference type="NCBI Taxonomy" id="2575637"/>
    <lineage>
        <taxon>Eukaryota</taxon>
        <taxon>Rhodophyta</taxon>
        <taxon>Florideophyceae</taxon>
        <taxon>Rhodymeniophycidae</taxon>
        <taxon>Ceramiales</taxon>
        <taxon>Wrangeliaceae</taxon>
        <taxon>Bornetia</taxon>
    </lineage>
</organism>
<dbReference type="GO" id="GO:0003735">
    <property type="term" value="F:structural constituent of ribosome"/>
    <property type="evidence" value="ECO:0007669"/>
    <property type="project" value="InterPro"/>
</dbReference>
<evidence type="ECO:0000256" key="3">
    <source>
        <dbReference type="ARBA" id="ARBA00023274"/>
    </source>
</evidence>
<evidence type="ECO:0000313" key="4">
    <source>
        <dbReference type="EMBL" id="QCI04845.1"/>
    </source>
</evidence>
<evidence type="ECO:0000256" key="1">
    <source>
        <dbReference type="ARBA" id="ARBA00005781"/>
    </source>
</evidence>
<keyword evidence="4" id="KW-0934">Plastid</keyword>
<dbReference type="SUPFAM" id="SSF50104">
    <property type="entry name" value="Translation proteins SH3-like domain"/>
    <property type="match status" value="1"/>
</dbReference>
<dbReference type="EMBL" id="MK814615">
    <property type="protein sequence ID" value="QCI04845.1"/>
    <property type="molecule type" value="Genomic_DNA"/>
</dbReference>
<geneLocation type="plastid" evidence="4"/>
<dbReference type="GO" id="GO:1990904">
    <property type="term" value="C:ribonucleoprotein complex"/>
    <property type="evidence" value="ECO:0007669"/>
    <property type="project" value="UniProtKB-KW"/>
</dbReference>
<accession>A0A4D6WTF2</accession>
<dbReference type="HAMAP" id="MF_00402">
    <property type="entry name" value="Ribosomal_bL19"/>
    <property type="match status" value="1"/>
</dbReference>
<dbReference type="NCBIfam" id="TIGR01024">
    <property type="entry name" value="rplS_bact"/>
    <property type="match status" value="1"/>
</dbReference>
<dbReference type="InterPro" id="IPR018257">
    <property type="entry name" value="Ribosomal_bL19_CS"/>
</dbReference>
<name>A0A4D6WTF2_9FLOR</name>
<dbReference type="Gene3D" id="2.30.30.790">
    <property type="match status" value="1"/>
</dbReference>
<dbReference type="PANTHER" id="PTHR15680">
    <property type="entry name" value="RIBOSOMAL PROTEIN L19"/>
    <property type="match status" value="1"/>
</dbReference>
<dbReference type="AlphaFoldDB" id="A0A4D6WTF2"/>
<proteinExistence type="inferred from homology"/>
<dbReference type="Pfam" id="PF01245">
    <property type="entry name" value="Ribosomal_L19"/>
    <property type="match status" value="1"/>
</dbReference>
<reference evidence="4" key="1">
    <citation type="journal article" date="2019" name="Mol. Phylogenet. Evol.">
        <title>Morphological evolution and classification of the red algal order Ceramiales inferred using plastid phylogenomics.</title>
        <authorList>
            <person name="Diaz-Tapia P."/>
            <person name="Pasella M.M."/>
            <person name="Verbruggen H."/>
            <person name="Maggs C.A."/>
        </authorList>
    </citation>
    <scope>NUCLEOTIDE SEQUENCE</scope>
    <source>
        <strain evidence="4">PD2926</strain>
    </source>
</reference>
<dbReference type="PROSITE" id="PS01015">
    <property type="entry name" value="RIBOSOMAL_L19"/>
    <property type="match status" value="1"/>
</dbReference>
<dbReference type="InterPro" id="IPR001857">
    <property type="entry name" value="Ribosomal_bL19"/>
</dbReference>
<dbReference type="PIRSF" id="PIRSF002191">
    <property type="entry name" value="Ribosomal_L19"/>
    <property type="match status" value="1"/>
</dbReference>
<dbReference type="GO" id="GO:0006412">
    <property type="term" value="P:translation"/>
    <property type="evidence" value="ECO:0007669"/>
    <property type="project" value="InterPro"/>
</dbReference>
<dbReference type="PANTHER" id="PTHR15680:SF9">
    <property type="entry name" value="LARGE RIBOSOMAL SUBUNIT PROTEIN BL19M"/>
    <property type="match status" value="1"/>
</dbReference>
<dbReference type="InterPro" id="IPR038657">
    <property type="entry name" value="Ribosomal_bL19_sf"/>
</dbReference>
<dbReference type="GO" id="GO:0005840">
    <property type="term" value="C:ribosome"/>
    <property type="evidence" value="ECO:0007669"/>
    <property type="project" value="UniProtKB-KW"/>
</dbReference>
<reference evidence="4" key="2">
    <citation type="submission" date="2019-04" db="EMBL/GenBank/DDBJ databases">
        <authorList>
            <person name="Pasella M."/>
        </authorList>
    </citation>
    <scope>NUCLEOTIDE SEQUENCE</scope>
    <source>
        <strain evidence="4">PD2926</strain>
    </source>
</reference>
<dbReference type="PRINTS" id="PR00061">
    <property type="entry name" value="RIBOSOMALL19"/>
</dbReference>